<reference evidence="2 3" key="1">
    <citation type="submission" date="2020-02" db="EMBL/GenBank/DDBJ databases">
        <title>Draft genome sequence of Haematococcus lacustris strain NIES-144.</title>
        <authorList>
            <person name="Morimoto D."/>
            <person name="Nakagawa S."/>
            <person name="Yoshida T."/>
            <person name="Sawayama S."/>
        </authorList>
    </citation>
    <scope>NUCLEOTIDE SEQUENCE [LARGE SCALE GENOMIC DNA]</scope>
    <source>
        <strain evidence="2 3">NIES-144</strain>
    </source>
</reference>
<feature type="region of interest" description="Disordered" evidence="1">
    <location>
        <begin position="33"/>
        <end position="53"/>
    </location>
</feature>
<evidence type="ECO:0000256" key="1">
    <source>
        <dbReference type="SAM" id="MobiDB-lite"/>
    </source>
</evidence>
<protein>
    <submittedName>
        <fullName evidence="2">Uncharacterized protein</fullName>
    </submittedName>
</protein>
<evidence type="ECO:0000313" key="2">
    <source>
        <dbReference type="EMBL" id="GFH29231.1"/>
    </source>
</evidence>
<name>A0A6A0AA24_HAELA</name>
<feature type="non-terminal residue" evidence="2">
    <location>
        <position position="112"/>
    </location>
</feature>
<accession>A0A6A0AA24</accession>
<dbReference type="AlphaFoldDB" id="A0A6A0AA24"/>
<dbReference type="EMBL" id="BLLF01004247">
    <property type="protein sequence ID" value="GFH29231.1"/>
    <property type="molecule type" value="Genomic_DNA"/>
</dbReference>
<comment type="caution">
    <text evidence="2">The sequence shown here is derived from an EMBL/GenBank/DDBJ whole genome shotgun (WGS) entry which is preliminary data.</text>
</comment>
<sequence length="112" mass="12150">MDGTGQSILGKVSSLVEQGLVRQQLKLQQREVPRELGGRGVGGVSQDGQDAHGWDPELLKAEVQHELAQADRNKRSCTWPGLGFQPSSLVGLLRSSSSSQGWGLFRIELTLL</sequence>
<dbReference type="Proteomes" id="UP000485058">
    <property type="component" value="Unassembled WGS sequence"/>
</dbReference>
<keyword evidence="3" id="KW-1185">Reference proteome</keyword>
<gene>
    <name evidence="2" type="ORF">HaLaN_27864</name>
</gene>
<evidence type="ECO:0000313" key="3">
    <source>
        <dbReference type="Proteomes" id="UP000485058"/>
    </source>
</evidence>
<organism evidence="2 3">
    <name type="scientific">Haematococcus lacustris</name>
    <name type="common">Green alga</name>
    <name type="synonym">Haematococcus pluvialis</name>
    <dbReference type="NCBI Taxonomy" id="44745"/>
    <lineage>
        <taxon>Eukaryota</taxon>
        <taxon>Viridiplantae</taxon>
        <taxon>Chlorophyta</taxon>
        <taxon>core chlorophytes</taxon>
        <taxon>Chlorophyceae</taxon>
        <taxon>CS clade</taxon>
        <taxon>Chlamydomonadales</taxon>
        <taxon>Haematococcaceae</taxon>
        <taxon>Haematococcus</taxon>
    </lineage>
</organism>
<proteinExistence type="predicted"/>